<dbReference type="GO" id="GO:0046872">
    <property type="term" value="F:metal ion binding"/>
    <property type="evidence" value="ECO:0007669"/>
    <property type="project" value="UniProtKB-KW"/>
</dbReference>
<reference evidence="9 11" key="1">
    <citation type="submission" date="2019-09" db="EMBL/GenBank/DDBJ databases">
        <title>Draft genome sequence assemblies of isolates from the urinary tract.</title>
        <authorList>
            <person name="Mores C.R."/>
            <person name="Putonti C."/>
            <person name="Wolfe A.J."/>
        </authorList>
    </citation>
    <scope>NUCLEOTIDE SEQUENCE [LARGE SCALE GENOMIC DNA]</scope>
    <source>
        <strain evidence="9 11">UMB246</strain>
    </source>
</reference>
<organism evidence="9 11">
    <name type="scientific">Lactobacillus jensenii</name>
    <dbReference type="NCBI Taxonomy" id="109790"/>
    <lineage>
        <taxon>Bacteria</taxon>
        <taxon>Bacillati</taxon>
        <taxon>Bacillota</taxon>
        <taxon>Bacilli</taxon>
        <taxon>Lactobacillales</taxon>
        <taxon>Lactobacillaceae</taxon>
        <taxon>Lactobacillus</taxon>
    </lineage>
</organism>
<keyword evidence="4" id="KW-0378">Hydrolase</keyword>
<feature type="domain" description="Peptidase M24" evidence="7">
    <location>
        <begin position="144"/>
        <end position="348"/>
    </location>
</feature>
<evidence type="ECO:0000313" key="11">
    <source>
        <dbReference type="Proteomes" id="UP000327236"/>
    </source>
</evidence>
<name>A0A5N1IH64_LACJE</name>
<evidence type="ECO:0000256" key="2">
    <source>
        <dbReference type="ARBA" id="ARBA00008766"/>
    </source>
</evidence>
<dbReference type="InterPro" id="IPR000587">
    <property type="entry name" value="Creatinase_N"/>
</dbReference>
<dbReference type="SUPFAM" id="SSF53092">
    <property type="entry name" value="Creatinase/prolidase N-terminal domain"/>
    <property type="match status" value="1"/>
</dbReference>
<evidence type="ECO:0000256" key="6">
    <source>
        <dbReference type="RuleBase" id="RU000590"/>
    </source>
</evidence>
<dbReference type="EMBL" id="VYWW01000010">
    <property type="protein sequence ID" value="KAA9323257.1"/>
    <property type="molecule type" value="Genomic_DNA"/>
</dbReference>
<dbReference type="EMBL" id="JBBVUL010000006">
    <property type="protein sequence ID" value="MEL0565109.1"/>
    <property type="molecule type" value="Genomic_DNA"/>
</dbReference>
<keyword evidence="3 6" id="KW-0479">Metal-binding</keyword>
<evidence type="ECO:0000256" key="4">
    <source>
        <dbReference type="ARBA" id="ARBA00022801"/>
    </source>
</evidence>
<dbReference type="GeneID" id="31743452"/>
<dbReference type="Gene3D" id="3.90.230.10">
    <property type="entry name" value="Creatinase/methionine aminopeptidase superfamily"/>
    <property type="match status" value="1"/>
</dbReference>
<evidence type="ECO:0000259" key="7">
    <source>
        <dbReference type="Pfam" id="PF00557"/>
    </source>
</evidence>
<evidence type="ECO:0000256" key="1">
    <source>
        <dbReference type="ARBA" id="ARBA00001936"/>
    </source>
</evidence>
<dbReference type="Pfam" id="PF01321">
    <property type="entry name" value="Creatinase_N"/>
    <property type="match status" value="1"/>
</dbReference>
<evidence type="ECO:0000313" key="9">
    <source>
        <dbReference type="EMBL" id="KAA9323257.1"/>
    </source>
</evidence>
<dbReference type="CDD" id="cd01092">
    <property type="entry name" value="APP-like"/>
    <property type="match status" value="1"/>
</dbReference>
<dbReference type="SUPFAM" id="SSF55920">
    <property type="entry name" value="Creatinase/aminopeptidase"/>
    <property type="match status" value="1"/>
</dbReference>
<dbReference type="Pfam" id="PF00557">
    <property type="entry name" value="Peptidase_M24"/>
    <property type="match status" value="1"/>
</dbReference>
<sequence length="370" mass="41822">MNLDKLQNWLAEHNVDAAYISNPITIAYFTGYEMEPEERIFALLAFKDAEPFIFCPALNVEEAKHSEWNGDVYGYLDHENPWQIIKNHVEKRTKSFKHWAIEQNNLPVERYNFLRQVFNNSDFDTNLSEFIDHLRLYKTPEEVEKLKAAGAEADFAFQIGFDNIATGVTERYIAGQIDYQLKLQKGVMHQSFETIVQAGENASNPHLGPTMNTIKPNELVLFDLGTMHKGYASDSSRTVAYGTPTDKQKEIYEIDREAQQAAIEAAKPGITAAELDAVARDIITKAGYGEYFIHRLGHGIGKNVHEFPSIMQGNDLVIEEGMCFSIEPGIYIPGVGGVRIEDCGVVTKNGFEPFTKTDKSLKYIPLRDKK</sequence>
<protein>
    <submittedName>
        <fullName evidence="9">Aminopeptidase P family protein</fullName>
    </submittedName>
    <submittedName>
        <fullName evidence="10">Xaa-Pro peptidase family protein</fullName>
    </submittedName>
</protein>
<dbReference type="PANTHER" id="PTHR46112">
    <property type="entry name" value="AMINOPEPTIDASE"/>
    <property type="match status" value="1"/>
</dbReference>
<keyword evidence="12" id="KW-1185">Reference proteome</keyword>
<reference evidence="10 12" key="2">
    <citation type="submission" date="2024-04" db="EMBL/GenBank/DDBJ databases">
        <title>Three lactobacilli isolated from voided urine samples from females with type 2 diabetes.</title>
        <authorList>
            <person name="Kula A."/>
            <person name="Stegman N."/>
            <person name="Putonti C."/>
        </authorList>
    </citation>
    <scope>NUCLEOTIDE SEQUENCE [LARGE SCALE GENOMIC DNA]</scope>
    <source>
        <strain evidence="10 12">1855</strain>
    </source>
</reference>
<comment type="caution">
    <text evidence="9">The sequence shown here is derived from an EMBL/GenBank/DDBJ whole genome shotgun (WGS) entry which is preliminary data.</text>
</comment>
<evidence type="ECO:0000259" key="8">
    <source>
        <dbReference type="Pfam" id="PF01321"/>
    </source>
</evidence>
<dbReference type="RefSeq" id="WP_006585707.1">
    <property type="nucleotide sequence ID" value="NZ_CATOUV010000001.1"/>
</dbReference>
<feature type="domain" description="Creatinase N-terminal" evidence="8">
    <location>
        <begin position="3"/>
        <end position="136"/>
    </location>
</feature>
<comment type="similarity">
    <text evidence="2 6">Belongs to the peptidase M24B family.</text>
</comment>
<evidence type="ECO:0000313" key="10">
    <source>
        <dbReference type="EMBL" id="MEL0565109.1"/>
    </source>
</evidence>
<dbReference type="KEGG" id="lje:BUE77_06950"/>
<evidence type="ECO:0000256" key="5">
    <source>
        <dbReference type="ARBA" id="ARBA00023211"/>
    </source>
</evidence>
<dbReference type="PANTHER" id="PTHR46112:SF10">
    <property type="entry name" value="DIPEPTIDASE YKVY-RELATED"/>
    <property type="match status" value="1"/>
</dbReference>
<gene>
    <name evidence="10" type="ORF">AAC431_04110</name>
    <name evidence="9" type="ORF">F6H94_03405</name>
</gene>
<comment type="cofactor">
    <cofactor evidence="1">
        <name>Mn(2+)</name>
        <dbReference type="ChEBI" id="CHEBI:29035"/>
    </cofactor>
</comment>
<dbReference type="GO" id="GO:0004177">
    <property type="term" value="F:aminopeptidase activity"/>
    <property type="evidence" value="ECO:0007669"/>
    <property type="project" value="UniProtKB-KW"/>
</dbReference>
<evidence type="ECO:0000313" key="12">
    <source>
        <dbReference type="Proteomes" id="UP001385848"/>
    </source>
</evidence>
<dbReference type="InterPro" id="IPR000994">
    <property type="entry name" value="Pept_M24"/>
</dbReference>
<dbReference type="AlphaFoldDB" id="A0A5N1IH64"/>
<accession>A0A5N1IH64</accession>
<dbReference type="Proteomes" id="UP000327236">
    <property type="component" value="Unassembled WGS sequence"/>
</dbReference>
<dbReference type="PROSITE" id="PS00491">
    <property type="entry name" value="PROLINE_PEPTIDASE"/>
    <property type="match status" value="1"/>
</dbReference>
<keyword evidence="9" id="KW-0031">Aminopeptidase</keyword>
<dbReference type="Proteomes" id="UP001385848">
    <property type="component" value="Unassembled WGS sequence"/>
</dbReference>
<dbReference type="Gene3D" id="3.40.350.10">
    <property type="entry name" value="Creatinase/prolidase N-terminal domain"/>
    <property type="match status" value="1"/>
</dbReference>
<proteinExistence type="inferred from homology"/>
<dbReference type="InterPro" id="IPR050659">
    <property type="entry name" value="Peptidase_M24B"/>
</dbReference>
<dbReference type="InterPro" id="IPR001131">
    <property type="entry name" value="Peptidase_M24B_aminopep-P_CS"/>
</dbReference>
<evidence type="ECO:0000256" key="3">
    <source>
        <dbReference type="ARBA" id="ARBA00022723"/>
    </source>
</evidence>
<dbReference type="InterPro" id="IPR029149">
    <property type="entry name" value="Creatin/AminoP/Spt16_N"/>
</dbReference>
<dbReference type="OrthoDB" id="9806388at2"/>
<keyword evidence="9" id="KW-0645">Protease</keyword>
<dbReference type="InterPro" id="IPR036005">
    <property type="entry name" value="Creatinase/aminopeptidase-like"/>
</dbReference>
<keyword evidence="5" id="KW-0464">Manganese</keyword>